<organism evidence="1 2">
    <name type="scientific">Corynebacterium godavarianum</name>
    <dbReference type="NCBI Taxonomy" id="2054421"/>
    <lineage>
        <taxon>Bacteria</taxon>
        <taxon>Bacillati</taxon>
        <taxon>Actinomycetota</taxon>
        <taxon>Actinomycetes</taxon>
        <taxon>Mycobacteriales</taxon>
        <taxon>Corynebacteriaceae</taxon>
        <taxon>Corynebacterium</taxon>
    </lineage>
</organism>
<proteinExistence type="predicted"/>
<evidence type="ECO:0000313" key="2">
    <source>
        <dbReference type="Proteomes" id="UP000320747"/>
    </source>
</evidence>
<dbReference type="Gene3D" id="3.40.50.1010">
    <property type="entry name" value="5'-nuclease"/>
    <property type="match status" value="1"/>
</dbReference>
<name>A0ABY3E6E8_9CORY</name>
<sequence length="148" mass="17140">MTFLQTRYIIDTNVLNKIDVNERSTQFFKTRCSLPDAVLDEASGFPDIEELRKLRYPTTAPLLQLLMEVMATIELKDKRVVNLWKNKGAADPVLTAVALHARAQEKDRMLEIEWVIVTDDRAVRNLAEKHEVEVLSGDQFQEILRRQM</sequence>
<gene>
    <name evidence="1" type="ORF">FPH17_02740</name>
</gene>
<dbReference type="RefSeq" id="WP_154878613.1">
    <property type="nucleotide sequence ID" value="NZ_JAADJX010000001.1"/>
</dbReference>
<evidence type="ECO:0008006" key="3">
    <source>
        <dbReference type="Google" id="ProtNLM"/>
    </source>
</evidence>
<dbReference type="SUPFAM" id="SSF88723">
    <property type="entry name" value="PIN domain-like"/>
    <property type="match status" value="1"/>
</dbReference>
<evidence type="ECO:0000313" key="1">
    <source>
        <dbReference type="EMBL" id="TSJ75356.1"/>
    </source>
</evidence>
<reference evidence="1 2" key="1">
    <citation type="submission" date="2019-07" db="EMBL/GenBank/DDBJ databases">
        <title>Draft genome of Corynebacterium godavarianum and other related strains.</title>
        <authorList>
            <person name="Bernier A.-M."/>
            <person name="Bernard K."/>
        </authorList>
    </citation>
    <scope>NUCLEOTIDE SEQUENCE [LARGE SCALE GENOMIC DNA]</scope>
    <source>
        <strain evidence="1 2">LMG 29598</strain>
    </source>
</reference>
<dbReference type="EMBL" id="VMHH01000002">
    <property type="protein sequence ID" value="TSJ75356.1"/>
    <property type="molecule type" value="Genomic_DNA"/>
</dbReference>
<protein>
    <recommendedName>
        <fullName evidence="3">PIN domain-containing protein</fullName>
    </recommendedName>
</protein>
<dbReference type="InterPro" id="IPR029060">
    <property type="entry name" value="PIN-like_dom_sf"/>
</dbReference>
<keyword evidence="2" id="KW-1185">Reference proteome</keyword>
<accession>A0ABY3E6E8</accession>
<dbReference type="Proteomes" id="UP000320747">
    <property type="component" value="Unassembled WGS sequence"/>
</dbReference>
<comment type="caution">
    <text evidence="1">The sequence shown here is derived from an EMBL/GenBank/DDBJ whole genome shotgun (WGS) entry which is preliminary data.</text>
</comment>